<dbReference type="InterPro" id="IPR008866">
    <property type="entry name" value="Phage_lambda_GpA-like"/>
</dbReference>
<dbReference type="PANTHER" id="PTHR34413">
    <property type="entry name" value="PROPHAGE TAIL FIBER ASSEMBLY PROTEIN HOMOLOG TFAE-RELATED-RELATED"/>
    <property type="match status" value="1"/>
</dbReference>
<keyword evidence="4" id="KW-0255">Endonuclease</keyword>
<name>A0AA97I320_9SPHN</name>
<evidence type="ECO:0000259" key="3">
    <source>
        <dbReference type="Pfam" id="PF20454"/>
    </source>
</evidence>
<keyword evidence="4" id="KW-0540">Nuclease</keyword>
<feature type="domain" description="Phage terminase large subunit GpA ATPase" evidence="2">
    <location>
        <begin position="45"/>
        <end position="305"/>
    </location>
</feature>
<dbReference type="Pfam" id="PF20454">
    <property type="entry name" value="GpA_nuclease"/>
    <property type="match status" value="1"/>
</dbReference>
<dbReference type="GO" id="GO:0016887">
    <property type="term" value="F:ATP hydrolysis activity"/>
    <property type="evidence" value="ECO:0007669"/>
    <property type="project" value="InterPro"/>
</dbReference>
<feature type="domain" description="Terminase large subunit GpA endonuclease" evidence="3">
    <location>
        <begin position="331"/>
        <end position="650"/>
    </location>
</feature>
<evidence type="ECO:0000259" key="2">
    <source>
        <dbReference type="Pfam" id="PF05876"/>
    </source>
</evidence>
<dbReference type="KEGG" id="acoa:RB602_06255"/>
<dbReference type="GO" id="GO:0005524">
    <property type="term" value="F:ATP binding"/>
    <property type="evidence" value="ECO:0007669"/>
    <property type="project" value="InterPro"/>
</dbReference>
<keyword evidence="5" id="KW-1185">Reference proteome</keyword>
<reference evidence="4 5" key="1">
    <citation type="submission" date="2023-10" db="EMBL/GenBank/DDBJ databases">
        <title>Complete genome sequence of a Sphingomonadaceae bacterium.</title>
        <authorList>
            <person name="Yan C."/>
        </authorList>
    </citation>
    <scope>NUCLEOTIDE SEQUENCE [LARGE SCALE GENOMIC DNA]</scope>
    <source>
        <strain evidence="4 5">SCSIO 66989</strain>
    </source>
</reference>
<organism evidence="4 5">
    <name type="scientific">Alterisphingorhabdus coralli</name>
    <dbReference type="NCBI Taxonomy" id="3071408"/>
    <lineage>
        <taxon>Bacteria</taxon>
        <taxon>Pseudomonadati</taxon>
        <taxon>Pseudomonadota</taxon>
        <taxon>Alphaproteobacteria</taxon>
        <taxon>Sphingomonadales</taxon>
        <taxon>Sphingomonadaceae</taxon>
        <taxon>Alterisphingorhabdus (ex Yan et al. 2024)</taxon>
    </lineage>
</organism>
<dbReference type="Pfam" id="PF05876">
    <property type="entry name" value="GpA_ATPase"/>
    <property type="match status" value="1"/>
</dbReference>
<dbReference type="AlphaFoldDB" id="A0AA97I320"/>
<keyword evidence="4" id="KW-0378">Hydrolase</keyword>
<dbReference type="InterPro" id="IPR051220">
    <property type="entry name" value="TFA_Chaperone"/>
</dbReference>
<feature type="region of interest" description="Disordered" evidence="1">
    <location>
        <begin position="539"/>
        <end position="569"/>
    </location>
</feature>
<feature type="compositionally biased region" description="Basic and acidic residues" evidence="1">
    <location>
        <begin position="550"/>
        <end position="564"/>
    </location>
</feature>
<evidence type="ECO:0000313" key="4">
    <source>
        <dbReference type="EMBL" id="WOE76310.1"/>
    </source>
</evidence>
<protein>
    <submittedName>
        <fullName evidence="4">Terminase gpA endonuclease subunit</fullName>
    </submittedName>
</protein>
<dbReference type="EMBL" id="CP136594">
    <property type="protein sequence ID" value="WOE76310.1"/>
    <property type="molecule type" value="Genomic_DNA"/>
</dbReference>
<dbReference type="GO" id="GO:0004519">
    <property type="term" value="F:endonuclease activity"/>
    <property type="evidence" value="ECO:0007669"/>
    <property type="project" value="UniProtKB-KW"/>
</dbReference>
<accession>A0AA97I320</accession>
<gene>
    <name evidence="4" type="ORF">RB602_06255</name>
</gene>
<dbReference type="InterPro" id="IPR046453">
    <property type="entry name" value="GpA_ATPase"/>
</dbReference>
<dbReference type="PANTHER" id="PTHR34413:SF2">
    <property type="entry name" value="PROPHAGE TAIL FIBER ASSEMBLY PROTEIN HOMOLOG TFAE-RELATED"/>
    <property type="match status" value="1"/>
</dbReference>
<dbReference type="InterPro" id="IPR046454">
    <property type="entry name" value="GpA_endonuclease"/>
</dbReference>
<proteinExistence type="inferred from homology"/>
<evidence type="ECO:0000313" key="5">
    <source>
        <dbReference type="Proteomes" id="UP001302429"/>
    </source>
</evidence>
<dbReference type="HAMAP" id="MF_04144">
    <property type="entry name" value="TERL_LAMBDA"/>
    <property type="match status" value="1"/>
</dbReference>
<dbReference type="RefSeq" id="WP_317083932.1">
    <property type="nucleotide sequence ID" value="NZ_CP136594.1"/>
</dbReference>
<dbReference type="Proteomes" id="UP001302429">
    <property type="component" value="Chromosome"/>
</dbReference>
<evidence type="ECO:0000256" key="1">
    <source>
        <dbReference type="SAM" id="MobiDB-lite"/>
    </source>
</evidence>
<sequence length="705" mass="79350">MKLPEARFSSMEHIVAASAESVRPPERLSVAEASQYHIVNNPGSHVGPFDLNKAPYLVEPMNELTSLDLKGLVFVGPARTGKSAMFINWLCHTAICDPADMLVVHMTQSTARDWSQADLDKAVRNSPELRSRMVPGRQNDNVHDKAFLSGMRLLIKWPSITELSGKTIPRQFIMDYDRIPDSIGGEGNAFDLTRKRGQTFKRRAMCAVESSPGREVTNPKWIASSPHEAPPTTGILDLYNRGDRRRWYWQCPQCHEAFEPSFDKLVYPDSRDHMEAAEQVVMCCPHCGYTMEPDQQYELNLGGKWIKDGAIWLPDGSVVPKSGHTIRRSGIASFWMKGPAAAFTTWKELVVKHLDAVEAWEKNADEEALRTTINVDQGEPYIPKALEAGRLPEELAARAQHWGGTRTEPVVPEGVRFLIATVDVQARSFVVQVHGIGVGGDVWLVDMFKIRKSNTRLDDNGEHMILDPAGYIEDWSTITEMVIEKTYPLADDSGRRMQVKLVGCDSGGKAGVTARAYEFWRSLRDDEIGRQHHNRFQLIKGEPSPKAPRYRRDYPDSKRKDRNSGARGDVPVVFLNSNTLKDQISGMLNRSDAAGGRVNFPIWYDESGKQVDISWLYSQLTAEVRSDKGWVSSSGKRNEAWDLLYYCVGLLLDSRIAFETIDWNNPPAWAAEWDVNTLVFEAEDGPRFTETTKKRDLSKLGEILA</sequence>